<dbReference type="OrthoDB" id="3725224at2"/>
<sequence length="195" mass="21049">MSPVTHLDQTRTVLPADLVHQISECGFYPELVTDTIASGLGSQPVVGHLVHHEATFAGHEVQRHITVLVLTERQLLICHTDDGDDGATDRALTTSEVVALRAIDSVVVTRSVSKPQSYGEDSEVVETWLTLVWGAARRLDLGPASCDDPSCDADHGWTGMQVPNDLTVRMSPVGDGDSNTRRLLDFGALLQSRVG</sequence>
<gene>
    <name evidence="1" type="ORF">EAX62_10245</name>
</gene>
<comment type="caution">
    <text evidence="1">The sequence shown here is derived from an EMBL/GenBank/DDBJ whole genome shotgun (WGS) entry which is preliminary data.</text>
</comment>
<organism evidence="1 2">
    <name type="scientific">Tessaracoccus antarcticus</name>
    <dbReference type="NCBI Taxonomy" id="2479848"/>
    <lineage>
        <taxon>Bacteria</taxon>
        <taxon>Bacillati</taxon>
        <taxon>Actinomycetota</taxon>
        <taxon>Actinomycetes</taxon>
        <taxon>Propionibacteriales</taxon>
        <taxon>Propionibacteriaceae</taxon>
        <taxon>Tessaracoccus</taxon>
    </lineage>
</organism>
<protein>
    <submittedName>
        <fullName evidence="1">Phosphodiesterase</fullName>
    </submittedName>
</protein>
<dbReference type="InterPro" id="IPR046040">
    <property type="entry name" value="DUF5998"/>
</dbReference>
<name>A0A3M0G7I9_9ACTN</name>
<accession>A0A3M0G7I9</accession>
<proteinExistence type="predicted"/>
<reference evidence="1 2" key="1">
    <citation type="submission" date="2018-10" db="EMBL/GenBank/DDBJ databases">
        <title>Tessaracoccus antarcticuss sp. nov., isolated from sediment.</title>
        <authorList>
            <person name="Zhou L.Y."/>
            <person name="Du Z.J."/>
        </authorList>
    </citation>
    <scope>NUCLEOTIDE SEQUENCE [LARGE SCALE GENOMIC DNA]</scope>
    <source>
        <strain evidence="1 2">JDX10</strain>
    </source>
</reference>
<evidence type="ECO:0000313" key="1">
    <source>
        <dbReference type="EMBL" id="RMB60077.1"/>
    </source>
</evidence>
<keyword evidence="2" id="KW-1185">Reference proteome</keyword>
<dbReference type="Proteomes" id="UP000275256">
    <property type="component" value="Unassembled WGS sequence"/>
</dbReference>
<dbReference type="AlphaFoldDB" id="A0A3M0G7I9"/>
<dbReference type="EMBL" id="REFW01000002">
    <property type="protein sequence ID" value="RMB60077.1"/>
    <property type="molecule type" value="Genomic_DNA"/>
</dbReference>
<dbReference type="RefSeq" id="WP_121901557.1">
    <property type="nucleotide sequence ID" value="NZ_REFW01000002.1"/>
</dbReference>
<dbReference type="Pfam" id="PF19461">
    <property type="entry name" value="DUF5998"/>
    <property type="match status" value="1"/>
</dbReference>
<evidence type="ECO:0000313" key="2">
    <source>
        <dbReference type="Proteomes" id="UP000275256"/>
    </source>
</evidence>